<dbReference type="InterPro" id="IPR006594">
    <property type="entry name" value="LisH"/>
</dbReference>
<evidence type="ECO:0000256" key="13">
    <source>
        <dbReference type="SAM" id="Coils"/>
    </source>
</evidence>
<evidence type="ECO:0000256" key="14">
    <source>
        <dbReference type="SAM" id="MobiDB-lite"/>
    </source>
</evidence>
<evidence type="ECO:0000256" key="3">
    <source>
        <dbReference type="ARBA" id="ARBA00022603"/>
    </source>
</evidence>
<gene>
    <name evidence="16" type="ORF">BpHYR1_008805</name>
</gene>
<dbReference type="SUPFAM" id="SSF82282">
    <property type="entry name" value="Homocysteine S-methyltransferase"/>
    <property type="match status" value="1"/>
</dbReference>
<evidence type="ECO:0000256" key="2">
    <source>
        <dbReference type="ARBA" id="ARBA00011074"/>
    </source>
</evidence>
<dbReference type="PANTHER" id="PTHR12473">
    <property type="entry name" value="UBIQUITIN CARBOXYL-TERMINAL HYDROLASE MINDY-4-RELATED"/>
    <property type="match status" value="1"/>
</dbReference>
<dbReference type="EMBL" id="REGN01004084">
    <property type="protein sequence ID" value="RNA19211.1"/>
    <property type="molecule type" value="Genomic_DNA"/>
</dbReference>
<comment type="catalytic activity">
    <reaction evidence="1 12">
        <text>Thiol-dependent hydrolysis of ester, thioester, amide, peptide and isopeptide bonds formed by the C-terminal Gly of ubiquitin (a 76-residue protein attached to proteins as an intracellular targeting signal).</text>
        <dbReference type="EC" id="3.4.19.12"/>
    </reaction>
</comment>
<dbReference type="GO" id="GO:0004843">
    <property type="term" value="F:cysteine-type deubiquitinase activity"/>
    <property type="evidence" value="ECO:0007669"/>
    <property type="project" value="UniProtKB-UniRule"/>
</dbReference>
<evidence type="ECO:0000259" key="15">
    <source>
        <dbReference type="PROSITE" id="PS50970"/>
    </source>
</evidence>
<comment type="caution">
    <text evidence="11">Lacks conserved residue(s) required for the propagation of feature annotation.</text>
</comment>
<keyword evidence="4 12" id="KW-0645">Protease</keyword>
<dbReference type="PROSITE" id="PS50896">
    <property type="entry name" value="LISH"/>
    <property type="match status" value="1"/>
</dbReference>
<proteinExistence type="inferred from homology"/>
<keyword evidence="3" id="KW-0489">Methyltransferase</keyword>
<feature type="compositionally biased region" description="Basic and acidic residues" evidence="14">
    <location>
        <begin position="432"/>
        <end position="448"/>
    </location>
</feature>
<dbReference type="InterPro" id="IPR059022">
    <property type="entry name" value="MINDY4_N"/>
</dbReference>
<comment type="pathway">
    <text evidence="9">Amino-acid biosynthesis; L-methionine biosynthesis via de novo pathway.</text>
</comment>
<evidence type="ECO:0000256" key="4">
    <source>
        <dbReference type="ARBA" id="ARBA00022670"/>
    </source>
</evidence>
<dbReference type="Pfam" id="PF26038">
    <property type="entry name" value="Dimer_MINDY4_N"/>
    <property type="match status" value="1"/>
</dbReference>
<dbReference type="AlphaFoldDB" id="A0A3M7R752"/>
<keyword evidence="17" id="KW-1185">Reference proteome</keyword>
<protein>
    <recommendedName>
        <fullName evidence="12">Ubiquitin carboxyl-terminal hydrolase MINDY</fullName>
        <ecNumber evidence="12">3.4.19.12</ecNumber>
    </recommendedName>
</protein>
<reference evidence="16 17" key="1">
    <citation type="journal article" date="2018" name="Sci. Rep.">
        <title>Genomic signatures of local adaptation to the degree of environmental predictability in rotifers.</title>
        <authorList>
            <person name="Franch-Gras L."/>
            <person name="Hahn C."/>
            <person name="Garcia-Roger E.M."/>
            <person name="Carmona M.J."/>
            <person name="Serra M."/>
            <person name="Gomez A."/>
        </authorList>
    </citation>
    <scope>NUCLEOTIDE SEQUENCE [LARGE SCALE GENOMIC DNA]</scope>
    <source>
        <strain evidence="16">HYR1</strain>
    </source>
</reference>
<dbReference type="SMART" id="SM01174">
    <property type="entry name" value="DUF4205"/>
    <property type="match status" value="1"/>
</dbReference>
<dbReference type="OrthoDB" id="10263628at2759"/>
<comment type="function">
    <text evidence="10">Probable hydrolase that can remove 'Lys-48'-linked conjugated ubiquitin from proteins.</text>
</comment>
<dbReference type="EC" id="3.4.19.12" evidence="12"/>
<evidence type="ECO:0000256" key="7">
    <source>
        <dbReference type="ARBA" id="ARBA00022801"/>
    </source>
</evidence>
<evidence type="ECO:0000256" key="9">
    <source>
        <dbReference type="ARBA" id="ARBA00034478"/>
    </source>
</evidence>
<dbReference type="Pfam" id="PF02574">
    <property type="entry name" value="S-methyl_trans"/>
    <property type="match status" value="1"/>
</dbReference>
<dbReference type="GO" id="GO:0006508">
    <property type="term" value="P:proteolysis"/>
    <property type="evidence" value="ECO:0007669"/>
    <property type="project" value="UniProtKB-KW"/>
</dbReference>
<dbReference type="NCBIfam" id="NF007020">
    <property type="entry name" value="PRK09485.1"/>
    <property type="match status" value="1"/>
</dbReference>
<evidence type="ECO:0000256" key="11">
    <source>
        <dbReference type="PROSITE-ProRule" id="PRU00333"/>
    </source>
</evidence>
<dbReference type="PROSITE" id="PS50970">
    <property type="entry name" value="HCY"/>
    <property type="match status" value="1"/>
</dbReference>
<dbReference type="GO" id="GO:0071108">
    <property type="term" value="P:protein K48-linked deubiquitination"/>
    <property type="evidence" value="ECO:0007669"/>
    <property type="project" value="InterPro"/>
</dbReference>
<evidence type="ECO:0000313" key="16">
    <source>
        <dbReference type="EMBL" id="RNA19211.1"/>
    </source>
</evidence>
<sequence length="885" mass="101126">MSKQKQITILDGGLSTELVRLGFNPANTKLWTGKSILDRPDLLKQAHLNFIKSGAEVITTASYQLSIELIKQELKCSELEAKNLIKKSVQIAREAIKEANEQNVLIAGSVGPYGACLCDGSEFRGDYVHNLTEEFLVEWHRPRLEYLLEEKVDLIAIETIPSIKEASAILALISNYPNVKAWLSFSCKDESELCIGDKFSNAYRLFENNQQLIAIGINCTLPKDITGLLESVLKDKKASKPFIVYPNDAKRWNEKYSEYLNDDGQDPIEPVLKAVPKWIELGAEYIGEKMSIENSNDIELNLDLNYISCSTTALIREYLARKGLRKTLEKFDEESSEKASENINSRSKLVEFLNIQNLYEKNKTLKSSFKTILELLISYHSEKFNNQKRNFDKKIDFEMGSKKSFMDKSDIKKKMNDLKIDDADEGELTGGNEKRIDSKKFNDKESGVHKISKISRRSNNINATNLDFNKKKTEPKSDNLDSEDDKKETFNFQKFLAKPDSKSYSSSDNLKELSSTSEFITKPIDFETAKNLRDLIFGSLNQTFNDEWKIQNLKFCDFAKLRFGLIQKKGGPCGVLAAIQSYVLLELIFGNADDSPVDLNLIFNPNKAYRLKALAKALAKIFWKCGKNSQAVIASPTSKANFPPSGRYRNDGFTETINLLEFTNYENLENYLMKNIELFEQERNYGCIMVLYSAIFSRTFDQIKKDMDDVHNKLMGKHGYCSIEMVNLLIHGRAVSNVFNDSAMVDQLELRGPDKRNDVGLLSLFEHYKSCEVGSYYKTPKYPIWVVCSESHFSVLFALRKDILNDWKAESKFDLYYYDGLAGQNEQIRLTISSKSYQTTRPSFFDEILQNKKGDKKELIPPLELVVKTKWKNAFVDWNSTDPIL</sequence>
<evidence type="ECO:0000256" key="12">
    <source>
        <dbReference type="RuleBase" id="RU367088"/>
    </source>
</evidence>
<dbReference type="GO" id="GO:0032259">
    <property type="term" value="P:methylation"/>
    <property type="evidence" value="ECO:0007669"/>
    <property type="project" value="UniProtKB-KW"/>
</dbReference>
<dbReference type="InterPro" id="IPR036589">
    <property type="entry name" value="HCY_dom_sf"/>
</dbReference>
<evidence type="ECO:0000256" key="8">
    <source>
        <dbReference type="ARBA" id="ARBA00022807"/>
    </source>
</evidence>
<dbReference type="GO" id="GO:0008168">
    <property type="term" value="F:methyltransferase activity"/>
    <property type="evidence" value="ECO:0007669"/>
    <property type="project" value="UniProtKB-KW"/>
</dbReference>
<dbReference type="PANTHER" id="PTHR12473:SF8">
    <property type="entry name" value="UBIQUITIN CARBOXYL-TERMINAL HYDROLASE MINDY-4-RELATED"/>
    <property type="match status" value="1"/>
</dbReference>
<evidence type="ECO:0000313" key="17">
    <source>
        <dbReference type="Proteomes" id="UP000276133"/>
    </source>
</evidence>
<feature type="coiled-coil region" evidence="13">
    <location>
        <begin position="67"/>
        <end position="102"/>
    </location>
</feature>
<keyword evidence="7 12" id="KW-0378">Hydrolase</keyword>
<organism evidence="16 17">
    <name type="scientific">Brachionus plicatilis</name>
    <name type="common">Marine rotifer</name>
    <name type="synonym">Brachionus muelleri</name>
    <dbReference type="NCBI Taxonomy" id="10195"/>
    <lineage>
        <taxon>Eukaryota</taxon>
        <taxon>Metazoa</taxon>
        <taxon>Spiralia</taxon>
        <taxon>Gnathifera</taxon>
        <taxon>Rotifera</taxon>
        <taxon>Eurotatoria</taxon>
        <taxon>Monogononta</taxon>
        <taxon>Pseudotrocha</taxon>
        <taxon>Ploima</taxon>
        <taxon>Brachionidae</taxon>
        <taxon>Brachionus</taxon>
    </lineage>
</organism>
<evidence type="ECO:0000256" key="6">
    <source>
        <dbReference type="ARBA" id="ARBA00022786"/>
    </source>
</evidence>
<keyword evidence="8 12" id="KW-0788">Thiol protease</keyword>
<dbReference type="Gene3D" id="3.20.20.330">
    <property type="entry name" value="Homocysteine-binding-like domain"/>
    <property type="match status" value="1"/>
</dbReference>
<accession>A0A3M7R752</accession>
<feature type="region of interest" description="Disordered" evidence="14">
    <location>
        <begin position="423"/>
        <end position="449"/>
    </location>
</feature>
<comment type="function">
    <text evidence="12">Hydrolase that can remove 'Lys-48'-linked conjugated ubiquitin from proteins.</text>
</comment>
<feature type="domain" description="Hcy-binding" evidence="15">
    <location>
        <begin position="1"/>
        <end position="304"/>
    </location>
</feature>
<keyword evidence="5" id="KW-0808">Transferase</keyword>
<comment type="caution">
    <text evidence="16">The sequence shown here is derived from an EMBL/GenBank/DDBJ whole genome shotgun (WGS) entry which is preliminary data.</text>
</comment>
<evidence type="ECO:0000256" key="5">
    <source>
        <dbReference type="ARBA" id="ARBA00022679"/>
    </source>
</evidence>
<dbReference type="GO" id="GO:1990380">
    <property type="term" value="F:K48-linked deubiquitinase activity"/>
    <property type="evidence" value="ECO:0007669"/>
    <property type="project" value="UniProtKB-UniRule"/>
</dbReference>
<name>A0A3M7R752_BRAPC</name>
<dbReference type="InterPro" id="IPR039785">
    <property type="entry name" value="MINY3/4"/>
</dbReference>
<keyword evidence="6 12" id="KW-0833">Ubl conjugation pathway</keyword>
<dbReference type="Pfam" id="PF13898">
    <property type="entry name" value="MINDY-3_4_CD"/>
    <property type="match status" value="1"/>
</dbReference>
<evidence type="ECO:0000256" key="1">
    <source>
        <dbReference type="ARBA" id="ARBA00000707"/>
    </source>
</evidence>
<evidence type="ECO:0000256" key="10">
    <source>
        <dbReference type="ARBA" id="ARBA00037630"/>
    </source>
</evidence>
<comment type="similarity">
    <text evidence="2 12">Belongs to the MINDY deubiquitinase family. FAM188 subfamily.</text>
</comment>
<dbReference type="InterPro" id="IPR003726">
    <property type="entry name" value="HCY_dom"/>
</dbReference>
<dbReference type="Proteomes" id="UP000276133">
    <property type="component" value="Unassembled WGS sequence"/>
</dbReference>
<dbReference type="InterPro" id="IPR025257">
    <property type="entry name" value="MINDY-3/4_CD"/>
</dbReference>
<keyword evidence="13" id="KW-0175">Coiled coil</keyword>